<name>K0SM26_THAOC</name>
<feature type="region of interest" description="Disordered" evidence="1">
    <location>
        <begin position="48"/>
        <end position="69"/>
    </location>
</feature>
<accession>K0SM26</accession>
<reference evidence="2 3" key="1">
    <citation type="journal article" date="2012" name="Genome Biol.">
        <title>Genome and low-iron response of an oceanic diatom adapted to chronic iron limitation.</title>
        <authorList>
            <person name="Lommer M."/>
            <person name="Specht M."/>
            <person name="Roy A.S."/>
            <person name="Kraemer L."/>
            <person name="Andreson R."/>
            <person name="Gutowska M.A."/>
            <person name="Wolf J."/>
            <person name="Bergner S.V."/>
            <person name="Schilhabel M.B."/>
            <person name="Klostermeier U.C."/>
            <person name="Beiko R.G."/>
            <person name="Rosenstiel P."/>
            <person name="Hippler M."/>
            <person name="Laroche J."/>
        </authorList>
    </citation>
    <scope>NUCLEOTIDE SEQUENCE [LARGE SCALE GENOMIC DNA]</scope>
    <source>
        <strain evidence="2 3">CCMP1005</strain>
    </source>
</reference>
<dbReference type="Proteomes" id="UP000266841">
    <property type="component" value="Unassembled WGS sequence"/>
</dbReference>
<feature type="non-terminal residue" evidence="2">
    <location>
        <position position="1"/>
    </location>
</feature>
<comment type="caution">
    <text evidence="2">The sequence shown here is derived from an EMBL/GenBank/DDBJ whole genome shotgun (WGS) entry which is preliminary data.</text>
</comment>
<dbReference type="EMBL" id="AGNL01013265">
    <property type="protein sequence ID" value="EJK67353.1"/>
    <property type="molecule type" value="Genomic_DNA"/>
</dbReference>
<dbReference type="AlphaFoldDB" id="K0SM26"/>
<sequence>PENEFIKAEMQRRLQQERQLEMQYIKAEMQRLQMQQERQLEMQSIMAEMQRQQMEQKRQLAPPGPPVTWDTRFDELVQYKAKHGDCNVDTLPLS</sequence>
<evidence type="ECO:0000256" key="1">
    <source>
        <dbReference type="SAM" id="MobiDB-lite"/>
    </source>
</evidence>
<protein>
    <submittedName>
        <fullName evidence="2">Uncharacterized protein</fullName>
    </submittedName>
</protein>
<proteinExistence type="predicted"/>
<keyword evidence="3" id="KW-1185">Reference proteome</keyword>
<organism evidence="2 3">
    <name type="scientific">Thalassiosira oceanica</name>
    <name type="common">Marine diatom</name>
    <dbReference type="NCBI Taxonomy" id="159749"/>
    <lineage>
        <taxon>Eukaryota</taxon>
        <taxon>Sar</taxon>
        <taxon>Stramenopiles</taxon>
        <taxon>Ochrophyta</taxon>
        <taxon>Bacillariophyta</taxon>
        <taxon>Coscinodiscophyceae</taxon>
        <taxon>Thalassiosirophycidae</taxon>
        <taxon>Thalassiosirales</taxon>
        <taxon>Thalassiosiraceae</taxon>
        <taxon>Thalassiosira</taxon>
    </lineage>
</organism>
<evidence type="ECO:0000313" key="2">
    <source>
        <dbReference type="EMBL" id="EJK67353.1"/>
    </source>
</evidence>
<gene>
    <name evidence="2" type="ORF">THAOC_11625</name>
</gene>
<evidence type="ECO:0000313" key="3">
    <source>
        <dbReference type="Proteomes" id="UP000266841"/>
    </source>
</evidence>